<name>A0A0D1KMQ9_BACIU</name>
<accession>A0A0D1KMQ9</accession>
<feature type="signal peptide" evidence="1">
    <location>
        <begin position="1"/>
        <end position="29"/>
    </location>
</feature>
<evidence type="ECO:0000256" key="1">
    <source>
        <dbReference type="SAM" id="SignalP"/>
    </source>
</evidence>
<feature type="chain" id="PRO_5002232112" evidence="1">
    <location>
        <begin position="30"/>
        <end position="205"/>
    </location>
</feature>
<dbReference type="Proteomes" id="UP000032247">
    <property type="component" value="Unassembled WGS sequence"/>
</dbReference>
<keyword evidence="1" id="KW-0732">Signal</keyword>
<proteinExistence type="predicted"/>
<gene>
    <name evidence="2" type="ORF">SC09_contig8orf00130</name>
</gene>
<dbReference type="RefSeq" id="WP_043859073.1">
    <property type="nucleotide sequence ID" value="NZ_CP089149.1"/>
</dbReference>
<evidence type="ECO:0000313" key="3">
    <source>
        <dbReference type="Proteomes" id="UP000032247"/>
    </source>
</evidence>
<dbReference type="PATRIC" id="fig|1423.173.peg.4931"/>
<protein>
    <submittedName>
        <fullName evidence="2">Uncharacterized protein</fullName>
    </submittedName>
</protein>
<organism evidence="2 3">
    <name type="scientific">Bacillus subtilis</name>
    <dbReference type="NCBI Taxonomy" id="1423"/>
    <lineage>
        <taxon>Bacteria</taxon>
        <taxon>Bacillati</taxon>
        <taxon>Bacillota</taxon>
        <taxon>Bacilli</taxon>
        <taxon>Bacillales</taxon>
        <taxon>Bacillaceae</taxon>
        <taxon>Bacillus</taxon>
    </lineage>
</organism>
<reference evidence="2 3" key="1">
    <citation type="submission" date="2014-12" db="EMBL/GenBank/DDBJ databases">
        <title>Comparative genome analysis of Bacillus coagulans HM-08, Clostridium butyricum HM-68, Bacillus subtilis HM-66 and Bacillus licheniformis BL-09.</title>
        <authorList>
            <person name="Zhang H."/>
        </authorList>
    </citation>
    <scope>NUCLEOTIDE SEQUENCE [LARGE SCALE GENOMIC DNA]</scope>
    <source>
        <strain evidence="2 3">HM-66</strain>
    </source>
</reference>
<dbReference type="GeneID" id="39574359"/>
<dbReference type="EMBL" id="JXBC01000014">
    <property type="protein sequence ID" value="KIU04476.1"/>
    <property type="molecule type" value="Genomic_DNA"/>
</dbReference>
<dbReference type="AlphaFoldDB" id="A0A0D1KMQ9"/>
<comment type="caution">
    <text evidence="2">The sequence shown here is derived from an EMBL/GenBank/DDBJ whole genome shotgun (WGS) entry which is preliminary data.</text>
</comment>
<sequence>MKTRFKIVSLSAVLCVALFDFMGFSKAEAAEVKESLPIEEKILSQNEIEAKKEEIASQIKIFDENNKEIHPYTTEQLKSMIRLTEEQPIDNPIKVLKKTYSSGSFDFYHNIWLGKGTYGKTFKDPTTLIITYKGTARKFSISAFYDDGRGGAKGRAQKVTIPGGWKGQFHMNWNLKKGKNYHIKFENEGNTDKLITIKQATLWYN</sequence>
<evidence type="ECO:0000313" key="2">
    <source>
        <dbReference type="EMBL" id="KIU04476.1"/>
    </source>
</evidence>